<dbReference type="EMBL" id="JAEPWM010000023">
    <property type="protein sequence ID" value="MBK6009507.1"/>
    <property type="molecule type" value="Genomic_DNA"/>
</dbReference>
<evidence type="ECO:0000313" key="2">
    <source>
        <dbReference type="Proteomes" id="UP000630528"/>
    </source>
</evidence>
<evidence type="ECO:0000313" key="1">
    <source>
        <dbReference type="EMBL" id="MBK6009507.1"/>
    </source>
</evidence>
<reference evidence="1" key="1">
    <citation type="journal article" date="2012" name="J. Microbiol. Biotechnol.">
        <title>Ramlibacter ginsenosidimutans sp. nov., with ginsenoside-converting activity.</title>
        <authorList>
            <person name="Wang L."/>
            <person name="An D.S."/>
            <person name="Kim S.G."/>
            <person name="Jin F.X."/>
            <person name="Kim S.C."/>
            <person name="Lee S.T."/>
            <person name="Im W.T."/>
        </authorList>
    </citation>
    <scope>NUCLEOTIDE SEQUENCE</scope>
    <source>
        <strain evidence="1">KACC 17527</strain>
    </source>
</reference>
<sequence>MQYNANGYIFFNAGAGYSDSGKWRTEDGRLCTEMQRTGPSCSDVRLSGGTLYMKRPSGEILKFEPL</sequence>
<dbReference type="Proteomes" id="UP000630528">
    <property type="component" value="Unassembled WGS sequence"/>
</dbReference>
<organism evidence="1 2">
    <name type="scientific">Ramlibacter ginsenosidimutans</name>
    <dbReference type="NCBI Taxonomy" id="502333"/>
    <lineage>
        <taxon>Bacteria</taxon>
        <taxon>Pseudomonadati</taxon>
        <taxon>Pseudomonadota</taxon>
        <taxon>Betaproteobacteria</taxon>
        <taxon>Burkholderiales</taxon>
        <taxon>Comamonadaceae</taxon>
        <taxon>Ramlibacter</taxon>
    </lineage>
</organism>
<keyword evidence="2" id="KW-1185">Reference proteome</keyword>
<protein>
    <submittedName>
        <fullName evidence="1">Uncharacterized protein</fullName>
    </submittedName>
</protein>
<comment type="caution">
    <text evidence="1">The sequence shown here is derived from an EMBL/GenBank/DDBJ whole genome shotgun (WGS) entry which is preliminary data.</text>
</comment>
<proteinExistence type="predicted"/>
<dbReference type="RefSeq" id="WP_201178161.1">
    <property type="nucleotide sequence ID" value="NZ_JAEPWM010000023.1"/>
</dbReference>
<accession>A0A934U0N9</accession>
<reference evidence="1" key="2">
    <citation type="submission" date="2021-01" db="EMBL/GenBank/DDBJ databases">
        <authorList>
            <person name="Kang M."/>
        </authorList>
    </citation>
    <scope>NUCLEOTIDE SEQUENCE</scope>
    <source>
        <strain evidence="1">KACC 17527</strain>
    </source>
</reference>
<gene>
    <name evidence="1" type="ORF">JJB11_25695</name>
</gene>
<name>A0A934U0N9_9BURK</name>
<dbReference type="AlphaFoldDB" id="A0A934U0N9"/>